<dbReference type="Gene3D" id="1.10.260.40">
    <property type="entry name" value="lambda repressor-like DNA-binding domains"/>
    <property type="match status" value="1"/>
</dbReference>
<keyword evidence="3" id="KW-1185">Reference proteome</keyword>
<accession>A0A1X7AF02</accession>
<evidence type="ECO:0000313" key="3">
    <source>
        <dbReference type="Proteomes" id="UP000196573"/>
    </source>
</evidence>
<dbReference type="Gene3D" id="2.10.109.10">
    <property type="entry name" value="Umud Fragment, subunit A"/>
    <property type="match status" value="1"/>
</dbReference>
<dbReference type="SUPFAM" id="SSF47413">
    <property type="entry name" value="lambda repressor-like DNA-binding domains"/>
    <property type="match status" value="1"/>
</dbReference>
<sequence length="218" mass="24424">MASITRLITGADVSVARNLKNTYLRKKGELNLTQVKLQKKLDMKQSTISQYMNGKIALNTEAVLKFAKVLRVHPGEIDPRVGRLVNDLVSFEEDKKEISILGTTSGKIPEMGESITRRTAGSGHLFAVKVDTTAYSPVIPKGSVVVIDPMRMIDKAGIVAVRRKNRESYEFHRLHEIDEDQGVFILSVVADEEGSEIYEIEMEKVSKVFAVRESRYVD</sequence>
<dbReference type="InterPro" id="IPR001387">
    <property type="entry name" value="Cro/C1-type_HTH"/>
</dbReference>
<evidence type="ECO:0000259" key="1">
    <source>
        <dbReference type="PROSITE" id="PS50943"/>
    </source>
</evidence>
<feature type="domain" description="HTH cro/C1-type" evidence="1">
    <location>
        <begin position="29"/>
        <end position="77"/>
    </location>
</feature>
<organism evidence="2 3">
    <name type="scientific">Parendozoicomonas haliclonae</name>
    <dbReference type="NCBI Taxonomy" id="1960125"/>
    <lineage>
        <taxon>Bacteria</taxon>
        <taxon>Pseudomonadati</taxon>
        <taxon>Pseudomonadota</taxon>
        <taxon>Gammaproteobacteria</taxon>
        <taxon>Oceanospirillales</taxon>
        <taxon>Endozoicomonadaceae</taxon>
        <taxon>Parendozoicomonas</taxon>
    </lineage>
</organism>
<reference evidence="2 3" key="1">
    <citation type="submission" date="2017-03" db="EMBL/GenBank/DDBJ databases">
        <authorList>
            <person name="Afonso C.L."/>
            <person name="Miller P.J."/>
            <person name="Scott M.A."/>
            <person name="Spackman E."/>
            <person name="Goraichik I."/>
            <person name="Dimitrov K.M."/>
            <person name="Suarez D.L."/>
            <person name="Swayne D.E."/>
        </authorList>
    </citation>
    <scope>NUCLEOTIDE SEQUENCE [LARGE SCALE GENOMIC DNA]</scope>
    <source>
        <strain evidence="2">SB41UT1</strain>
    </source>
</reference>
<name>A0A1X7AF02_9GAMM</name>
<dbReference type="EMBL" id="FWPT01000001">
    <property type="protein sequence ID" value="SMA33656.1"/>
    <property type="molecule type" value="Genomic_DNA"/>
</dbReference>
<dbReference type="InterPro" id="IPR010982">
    <property type="entry name" value="Lambda_DNA-bd_dom_sf"/>
</dbReference>
<dbReference type="CDD" id="cd00093">
    <property type="entry name" value="HTH_XRE"/>
    <property type="match status" value="1"/>
</dbReference>
<dbReference type="CDD" id="cd06462">
    <property type="entry name" value="Peptidase_S24_S26"/>
    <property type="match status" value="1"/>
</dbReference>
<dbReference type="AlphaFoldDB" id="A0A1X7AF02"/>
<protein>
    <submittedName>
        <fullName evidence="2">Helix-turn-helix protein</fullName>
    </submittedName>
</protein>
<dbReference type="GO" id="GO:0003677">
    <property type="term" value="F:DNA binding"/>
    <property type="evidence" value="ECO:0007669"/>
    <property type="project" value="InterPro"/>
</dbReference>
<dbReference type="RefSeq" id="WP_165767116.1">
    <property type="nucleotide sequence ID" value="NZ_CBCSCN010000004.1"/>
</dbReference>
<dbReference type="SMART" id="SM00530">
    <property type="entry name" value="HTH_XRE"/>
    <property type="match status" value="1"/>
</dbReference>
<dbReference type="PROSITE" id="PS50943">
    <property type="entry name" value="HTH_CROC1"/>
    <property type="match status" value="1"/>
</dbReference>
<dbReference type="Pfam" id="PF01381">
    <property type="entry name" value="HTH_3"/>
    <property type="match status" value="1"/>
</dbReference>
<evidence type="ECO:0000313" key="2">
    <source>
        <dbReference type="EMBL" id="SMA33656.1"/>
    </source>
</evidence>
<dbReference type="Proteomes" id="UP000196573">
    <property type="component" value="Unassembled WGS sequence"/>
</dbReference>
<gene>
    <name evidence="2" type="ORF">EHSB41UT_00312</name>
</gene>
<proteinExistence type="predicted"/>